<evidence type="ECO:0000313" key="1">
    <source>
        <dbReference type="EMBL" id="RXI01054.1"/>
    </source>
</evidence>
<protein>
    <submittedName>
        <fullName evidence="1">Uncharacterized protein</fullName>
    </submittedName>
</protein>
<proteinExistence type="predicted"/>
<comment type="caution">
    <text evidence="1">The sequence shown here is derived from an EMBL/GenBank/DDBJ whole genome shotgun (WGS) entry which is preliminary data.</text>
</comment>
<reference evidence="1 2" key="1">
    <citation type="submission" date="2018-10" db="EMBL/GenBank/DDBJ databases">
        <title>A high-quality apple genome assembly.</title>
        <authorList>
            <person name="Hu J."/>
        </authorList>
    </citation>
    <scope>NUCLEOTIDE SEQUENCE [LARGE SCALE GENOMIC DNA]</scope>
    <source>
        <strain evidence="2">cv. HFTH1</strain>
        <tissue evidence="1">Young leaf</tissue>
    </source>
</reference>
<dbReference type="Proteomes" id="UP000290289">
    <property type="component" value="Chromosome 4"/>
</dbReference>
<gene>
    <name evidence="1" type="ORF">DVH24_001288</name>
</gene>
<keyword evidence="2" id="KW-1185">Reference proteome</keyword>
<dbReference type="EMBL" id="RDQH01000330">
    <property type="protein sequence ID" value="RXI01054.1"/>
    <property type="molecule type" value="Genomic_DNA"/>
</dbReference>
<sequence length="68" mass="7486">MEFYGFTNHERSGKSTVRSAYQVARGLVDNHGNGAASASSTFSGVGERFWKKLWNANVPGKLNDVNYC</sequence>
<accession>A0A498K406</accession>
<name>A0A498K406_MALDO</name>
<organism evidence="1 2">
    <name type="scientific">Malus domestica</name>
    <name type="common">Apple</name>
    <name type="synonym">Pyrus malus</name>
    <dbReference type="NCBI Taxonomy" id="3750"/>
    <lineage>
        <taxon>Eukaryota</taxon>
        <taxon>Viridiplantae</taxon>
        <taxon>Streptophyta</taxon>
        <taxon>Embryophyta</taxon>
        <taxon>Tracheophyta</taxon>
        <taxon>Spermatophyta</taxon>
        <taxon>Magnoliopsida</taxon>
        <taxon>eudicotyledons</taxon>
        <taxon>Gunneridae</taxon>
        <taxon>Pentapetalae</taxon>
        <taxon>rosids</taxon>
        <taxon>fabids</taxon>
        <taxon>Rosales</taxon>
        <taxon>Rosaceae</taxon>
        <taxon>Amygdaloideae</taxon>
        <taxon>Maleae</taxon>
        <taxon>Malus</taxon>
    </lineage>
</organism>
<dbReference type="AlphaFoldDB" id="A0A498K406"/>
<evidence type="ECO:0000313" key="2">
    <source>
        <dbReference type="Proteomes" id="UP000290289"/>
    </source>
</evidence>